<keyword evidence="2" id="KW-1185">Reference proteome</keyword>
<dbReference type="SUPFAM" id="SSF52540">
    <property type="entry name" value="P-loop containing nucleoside triphosphate hydrolases"/>
    <property type="match status" value="1"/>
</dbReference>
<dbReference type="EnsemblMetazoa" id="CLYHEMT006178.1">
    <property type="protein sequence ID" value="CLYHEMP006178.1"/>
    <property type="gene ID" value="CLYHEMG006178"/>
</dbReference>
<organism evidence="1 2">
    <name type="scientific">Clytia hemisphaerica</name>
    <dbReference type="NCBI Taxonomy" id="252671"/>
    <lineage>
        <taxon>Eukaryota</taxon>
        <taxon>Metazoa</taxon>
        <taxon>Cnidaria</taxon>
        <taxon>Hydrozoa</taxon>
        <taxon>Hydroidolina</taxon>
        <taxon>Leptothecata</taxon>
        <taxon>Obeliida</taxon>
        <taxon>Clytiidae</taxon>
        <taxon>Clytia</taxon>
    </lineage>
</organism>
<reference evidence="1" key="1">
    <citation type="submission" date="2021-01" db="UniProtKB">
        <authorList>
            <consortium name="EnsemblMetazoa"/>
        </authorList>
    </citation>
    <scope>IDENTIFICATION</scope>
</reference>
<proteinExistence type="predicted"/>
<evidence type="ECO:0000313" key="2">
    <source>
        <dbReference type="Proteomes" id="UP000594262"/>
    </source>
</evidence>
<dbReference type="Proteomes" id="UP000594262">
    <property type="component" value="Unplaced"/>
</dbReference>
<protein>
    <submittedName>
        <fullName evidence="1">Uncharacterized protein</fullName>
    </submittedName>
</protein>
<evidence type="ECO:0000313" key="1">
    <source>
        <dbReference type="EnsemblMetazoa" id="CLYHEMP006178.1"/>
    </source>
</evidence>
<sequence length="915" mass="104334">FVSLLYPDASYGLFTNFVCTFMFLFSEVKLFYYYSSNIKCIQENSIAFIFNQEQKKDFKEIIQVNIRENEFDEWKEIEKENFKMMNYSEVNIGGLKEETKHEIQFVVKAPDDSKLILTKAGLYTRITPHRQLSRWLPNITLISHPFGTDSDVSRFLKKSPSGDKLIRFQTGDNEECRLTEINCRDYVKKNFSESCVVVPQLYQLEENSPNHHIAKTLVEIGKGKESYILSKVDFHRQISCIIGFNPNQIQTDFEHLLQGGNAMIFYPAEIPAIFLITLPENMEEKIQHVMVRANENAKAFLSINDDLLKDGEVVLINVVAALYHKREDINCKDCKELMMFKDDLETGCSEWWEDFKIQWKEGNRNSNVNKTTVLKTAFRSVVMSASVDVRFPRLFAGGSEIIVKRVLTEDQRNALEDASKRKIIAGPYGSGKSVIVNQAIQKFSKKEDFTVFYINFEEYSLLNVLMKKMCQTDGAEFNCVVDLSPQSGSGEMLSLNDCLNYISTKYNSGNDKIYAVIDEYDSEDMSTEDAEALNTLFNSTVSDQLHVLLAIQSCQKHRVFEEIQPTKEYSSSSLDELNFTKFELQRTMRFSSKIGDAIKESLIMTEKKQAVYTLPSNEEKIAISSENQAVASSKVQPTVTFDPQVIQSVESPNHPHQEAIKAPTLKLDALCKLSNGPSDSKSKIISTFHYPTDFLDGSGVEGDIPYLLRLDAVNDVEKFAYFLTSFVKKKRKPNKWMFICNSIELLPLARCALGNSDVRFVEYTDNIKGKHAPSTETKETIIGKWQNDVEALLVDCRGCRGMDCDEVLVLWNEEDIHSRHMFGEALSRARTKLSIVTVKGGKSESNLDEVIETLQKKNMVNDKTALCTKKATEILFDIAKYENSDDANFYSTRQIAMGLLEKKFKRSASESNLTR</sequence>
<name>A0A7M5V215_9CNID</name>
<accession>A0A7M5V215</accession>
<dbReference type="OrthoDB" id="6038606at2759"/>
<dbReference type="AlphaFoldDB" id="A0A7M5V215"/>
<dbReference type="InterPro" id="IPR027417">
    <property type="entry name" value="P-loop_NTPase"/>
</dbReference>
<dbReference type="Gene3D" id="3.40.50.300">
    <property type="entry name" value="P-loop containing nucleotide triphosphate hydrolases"/>
    <property type="match status" value="1"/>
</dbReference>